<dbReference type="Proteomes" id="UP000000437">
    <property type="component" value="Chromosome 8"/>
</dbReference>
<evidence type="ECO:0000313" key="2">
    <source>
        <dbReference type="RefSeq" id="XP_073766350.1"/>
    </source>
</evidence>
<accession>A0AC58G9E6</accession>
<name>A0AC58G9E6_DANRE</name>
<gene>
    <name evidence="2" type="primary">LOC137487313</name>
</gene>
<protein>
    <submittedName>
        <fullName evidence="2">Uncharacterized protein isoform X2</fullName>
    </submittedName>
</protein>
<proteinExistence type="predicted"/>
<evidence type="ECO:0000313" key="1">
    <source>
        <dbReference type="Proteomes" id="UP000000437"/>
    </source>
</evidence>
<dbReference type="RefSeq" id="XP_073766350.1">
    <property type="nucleotide sequence ID" value="XM_073910249.1"/>
</dbReference>
<organism evidence="1 2">
    <name type="scientific">Danio rerio</name>
    <name type="common">Zebrafish</name>
    <name type="synonym">Brachydanio rerio</name>
    <dbReference type="NCBI Taxonomy" id="7955"/>
    <lineage>
        <taxon>Eukaryota</taxon>
        <taxon>Metazoa</taxon>
        <taxon>Chordata</taxon>
        <taxon>Craniata</taxon>
        <taxon>Vertebrata</taxon>
        <taxon>Euteleostomi</taxon>
        <taxon>Actinopterygii</taxon>
        <taxon>Neopterygii</taxon>
        <taxon>Teleostei</taxon>
        <taxon>Ostariophysi</taxon>
        <taxon>Cypriniformes</taxon>
        <taxon>Danionidae</taxon>
        <taxon>Danioninae</taxon>
        <taxon>Danio</taxon>
    </lineage>
</organism>
<reference evidence="2" key="1">
    <citation type="submission" date="2025-08" db="UniProtKB">
        <authorList>
            <consortium name="RefSeq"/>
        </authorList>
    </citation>
    <scope>IDENTIFICATION</scope>
    <source>
        <strain evidence="2">Tuebingen</strain>
        <tissue evidence="2">Fibroblasts and whole tissue</tissue>
    </source>
</reference>
<keyword evidence="1" id="KW-1185">Reference proteome</keyword>
<sequence length="651" mass="70381">MSAARALHLLIFGFTMLRFIGCYSDGSLLTDQCQSMAIDHGVQPPGQDSIIFSVDPDNVIVDSSQVGTGITVTLSSSGSFMGFMLEARECDDCPPAGTFSLLDPVNSLLLCGDQAVAQPNNDDKTSVLVTWTPQATGQFYFRAAFVQSYNFGSPKKAIILPTTTTLPLVGMTMATSPPATTPTMTQTMMKTDYAFSSTVTKTITQTTTTQTMTQTTTSTDTTATVTTSRTTIDTSTAPPTSAVGSTQTGLTVFTTPNLQATVNTTQTDPTTTVISSTQSQTTVNTTQTDPTTNTTVITTSNTQSQNAVNTTQTDPTTNTTLTSNTQSQTTVSAVNTTKTDPTTNTTLTSNTRSQTTVSAVNTTQTDLTKNTTLTSNTRSQTTVNTTQTKPTSNTNSTTNTQSQTTVNTTQTDPTTNTTVITTAVTSSYLLRCVQYMRGGVALLLFSRLCFLGGSSLLMIIKPVTKMPTQIASIIELISKIITTVLVLIKAVHYDCENAGLQFVFAALIVTAMGTSLMHTITVFLHRGPSHELRTCWIVSLIIVDLLNTLITSISIFYGLWWFQERWLIIVMAVYVILEFILYLGAVISKRVEKYRTRQRGEQNGPVPENRKSSWFFMFVICLVIFVLFTVALIVGVSLLCFQTGSSCILFS</sequence>